<name>A0A7N0R8L3_KALFE</name>
<dbReference type="EnsemblPlants" id="Kaladp0001s0201.1.v1.1">
    <property type="protein sequence ID" value="Kaladp0001s0201.1.v1.1.CDS.1"/>
    <property type="gene ID" value="Kaladp0001s0201.v1.1"/>
</dbReference>
<comment type="similarity">
    <text evidence="1">Belongs to the senescence regulator S40 family.</text>
</comment>
<evidence type="ECO:0000313" key="4">
    <source>
        <dbReference type="Proteomes" id="UP000594263"/>
    </source>
</evidence>
<accession>A0A7N0R8L3</accession>
<evidence type="ECO:0000256" key="2">
    <source>
        <dbReference type="SAM" id="MobiDB-lite"/>
    </source>
</evidence>
<dbReference type="InterPro" id="IPR007608">
    <property type="entry name" value="Senescence_reg_S40"/>
</dbReference>
<keyword evidence="4" id="KW-1185">Reference proteome</keyword>
<dbReference type="Proteomes" id="UP000594263">
    <property type="component" value="Unplaced"/>
</dbReference>
<dbReference type="GO" id="GO:0010150">
    <property type="term" value="P:leaf senescence"/>
    <property type="evidence" value="ECO:0007669"/>
    <property type="project" value="UniProtKB-ARBA"/>
</dbReference>
<dbReference type="PANTHER" id="PTHR46525:SF2">
    <property type="entry name" value="EMB|CAB72159.1"/>
    <property type="match status" value="1"/>
</dbReference>
<feature type="compositionally biased region" description="Low complexity" evidence="2">
    <location>
        <begin position="16"/>
        <end position="26"/>
    </location>
</feature>
<dbReference type="PANTHER" id="PTHR46525">
    <property type="entry name" value="EMB|CAB72159.1"/>
    <property type="match status" value="1"/>
</dbReference>
<evidence type="ECO:0008006" key="5">
    <source>
        <dbReference type="Google" id="ProtNLM"/>
    </source>
</evidence>
<protein>
    <recommendedName>
        <fullName evidence="5">Senescence regulator</fullName>
    </recommendedName>
</protein>
<reference evidence="3" key="1">
    <citation type="submission" date="2021-01" db="UniProtKB">
        <authorList>
            <consortium name="EnsemblPlants"/>
        </authorList>
    </citation>
    <scope>IDENTIFICATION</scope>
</reference>
<organism evidence="3 4">
    <name type="scientific">Kalanchoe fedtschenkoi</name>
    <name type="common">Lavender scallops</name>
    <name type="synonym">South American air plant</name>
    <dbReference type="NCBI Taxonomy" id="63787"/>
    <lineage>
        <taxon>Eukaryota</taxon>
        <taxon>Viridiplantae</taxon>
        <taxon>Streptophyta</taxon>
        <taxon>Embryophyta</taxon>
        <taxon>Tracheophyta</taxon>
        <taxon>Spermatophyta</taxon>
        <taxon>Magnoliopsida</taxon>
        <taxon>eudicotyledons</taxon>
        <taxon>Gunneridae</taxon>
        <taxon>Pentapetalae</taxon>
        <taxon>Saxifragales</taxon>
        <taxon>Crassulaceae</taxon>
        <taxon>Kalanchoe</taxon>
    </lineage>
</organism>
<sequence length="156" mass="16687">MAARKAYAGHPSYRQSLTSSTSSDSLSELDESEVWNYGADPRRATPGSRTVVKKGSVADGSGGGGGSARSLPVSVPDWAKTLREGSVRGEGFGGGVADEEDEEAEDRIPPHELVARRARGRRVASYSVHEGVGRTLKGRDLSRVRNAIWEKTGFQD</sequence>
<evidence type="ECO:0000313" key="3">
    <source>
        <dbReference type="EnsemblPlants" id="Kaladp0001s0201.1.v1.1.CDS.1"/>
    </source>
</evidence>
<feature type="region of interest" description="Disordered" evidence="2">
    <location>
        <begin position="1"/>
        <end position="111"/>
    </location>
</feature>
<dbReference type="AlphaFoldDB" id="A0A7N0R8L3"/>
<dbReference type="Gramene" id="Kaladp0001s0201.1.v1.1">
    <property type="protein sequence ID" value="Kaladp0001s0201.1.v1.1.CDS.1"/>
    <property type="gene ID" value="Kaladp0001s0201.v1.1"/>
</dbReference>
<dbReference type="Pfam" id="PF04520">
    <property type="entry name" value="Senescence_reg"/>
    <property type="match status" value="1"/>
</dbReference>
<proteinExistence type="inferred from homology"/>
<evidence type="ECO:0000256" key="1">
    <source>
        <dbReference type="ARBA" id="ARBA00034773"/>
    </source>
</evidence>